<keyword evidence="1" id="KW-0812">Transmembrane</keyword>
<dbReference type="GeneID" id="87862485"/>
<protein>
    <submittedName>
        <fullName evidence="2">Uncharacterized protein</fullName>
    </submittedName>
</protein>
<dbReference type="AlphaFoldDB" id="A0AAE0JMM8"/>
<organism evidence="2 3">
    <name type="scientific">Neurospora tetraspora</name>
    <dbReference type="NCBI Taxonomy" id="94610"/>
    <lineage>
        <taxon>Eukaryota</taxon>
        <taxon>Fungi</taxon>
        <taxon>Dikarya</taxon>
        <taxon>Ascomycota</taxon>
        <taxon>Pezizomycotina</taxon>
        <taxon>Sordariomycetes</taxon>
        <taxon>Sordariomycetidae</taxon>
        <taxon>Sordariales</taxon>
        <taxon>Sordariaceae</taxon>
        <taxon>Neurospora</taxon>
    </lineage>
</organism>
<evidence type="ECO:0000256" key="1">
    <source>
        <dbReference type="SAM" id="Phobius"/>
    </source>
</evidence>
<dbReference type="EMBL" id="JAUEPP010000001">
    <property type="protein sequence ID" value="KAK3354406.1"/>
    <property type="molecule type" value="Genomic_DNA"/>
</dbReference>
<evidence type="ECO:0000313" key="2">
    <source>
        <dbReference type="EMBL" id="KAK3354406.1"/>
    </source>
</evidence>
<feature type="transmembrane region" description="Helical" evidence="1">
    <location>
        <begin position="29"/>
        <end position="50"/>
    </location>
</feature>
<proteinExistence type="predicted"/>
<reference evidence="2" key="2">
    <citation type="submission" date="2023-06" db="EMBL/GenBank/DDBJ databases">
        <authorList>
            <consortium name="Lawrence Berkeley National Laboratory"/>
            <person name="Haridas S."/>
            <person name="Hensen N."/>
            <person name="Bonometti L."/>
            <person name="Westerberg I."/>
            <person name="Brannstrom I.O."/>
            <person name="Guillou S."/>
            <person name="Cros-Aarteil S."/>
            <person name="Calhoun S."/>
            <person name="Kuo A."/>
            <person name="Mondo S."/>
            <person name="Pangilinan J."/>
            <person name="Riley R."/>
            <person name="Labutti K."/>
            <person name="Andreopoulos B."/>
            <person name="Lipzen A."/>
            <person name="Chen C."/>
            <person name="Yanf M."/>
            <person name="Daum C."/>
            <person name="Ng V."/>
            <person name="Clum A."/>
            <person name="Steindorff A."/>
            <person name="Ohm R."/>
            <person name="Martin F."/>
            <person name="Silar P."/>
            <person name="Natvig D."/>
            <person name="Lalanne C."/>
            <person name="Gautier V."/>
            <person name="Ament-Velasquez S.L."/>
            <person name="Kruys A."/>
            <person name="Hutchinson M.I."/>
            <person name="Powell A.J."/>
            <person name="Barry K."/>
            <person name="Miller A.N."/>
            <person name="Grigoriev I.V."/>
            <person name="Debuchy R."/>
            <person name="Gladieux P."/>
            <person name="Thoren M.H."/>
            <person name="Johannesson H."/>
        </authorList>
    </citation>
    <scope>NUCLEOTIDE SEQUENCE</scope>
    <source>
        <strain evidence="2">CBS 560.94</strain>
    </source>
</reference>
<comment type="caution">
    <text evidence="2">The sequence shown here is derived from an EMBL/GenBank/DDBJ whole genome shotgun (WGS) entry which is preliminary data.</text>
</comment>
<keyword evidence="1" id="KW-0472">Membrane</keyword>
<name>A0AAE0JMM8_9PEZI</name>
<evidence type="ECO:0000313" key="3">
    <source>
        <dbReference type="Proteomes" id="UP001278500"/>
    </source>
</evidence>
<sequence>MPLNFTHNVIHKRRVFVFDPTWLDHGSGVLALCGLESVGVGVVHLLAVLVRGRLHFCWMFGNGDNEVSKEKKNTNLPLDNLYGSDIIASGEFDSWFMPPLPLL</sequence>
<dbReference type="RefSeq" id="XP_062685784.1">
    <property type="nucleotide sequence ID" value="XM_062825331.1"/>
</dbReference>
<dbReference type="Proteomes" id="UP001278500">
    <property type="component" value="Unassembled WGS sequence"/>
</dbReference>
<keyword evidence="1" id="KW-1133">Transmembrane helix</keyword>
<accession>A0AAE0JMM8</accession>
<gene>
    <name evidence="2" type="ORF">B0H65DRAFT_437764</name>
</gene>
<keyword evidence="3" id="KW-1185">Reference proteome</keyword>
<reference evidence="2" key="1">
    <citation type="journal article" date="2023" name="Mol. Phylogenet. Evol.">
        <title>Genome-scale phylogeny and comparative genomics of the fungal order Sordariales.</title>
        <authorList>
            <person name="Hensen N."/>
            <person name="Bonometti L."/>
            <person name="Westerberg I."/>
            <person name="Brannstrom I.O."/>
            <person name="Guillou S."/>
            <person name="Cros-Aarteil S."/>
            <person name="Calhoun S."/>
            <person name="Haridas S."/>
            <person name="Kuo A."/>
            <person name="Mondo S."/>
            <person name="Pangilinan J."/>
            <person name="Riley R."/>
            <person name="LaButti K."/>
            <person name="Andreopoulos B."/>
            <person name="Lipzen A."/>
            <person name="Chen C."/>
            <person name="Yan M."/>
            <person name="Daum C."/>
            <person name="Ng V."/>
            <person name="Clum A."/>
            <person name="Steindorff A."/>
            <person name="Ohm R.A."/>
            <person name="Martin F."/>
            <person name="Silar P."/>
            <person name="Natvig D.O."/>
            <person name="Lalanne C."/>
            <person name="Gautier V."/>
            <person name="Ament-Velasquez S.L."/>
            <person name="Kruys A."/>
            <person name="Hutchinson M.I."/>
            <person name="Powell A.J."/>
            <person name="Barry K."/>
            <person name="Miller A.N."/>
            <person name="Grigoriev I.V."/>
            <person name="Debuchy R."/>
            <person name="Gladieux P."/>
            <person name="Hiltunen Thoren M."/>
            <person name="Johannesson H."/>
        </authorList>
    </citation>
    <scope>NUCLEOTIDE SEQUENCE</scope>
    <source>
        <strain evidence="2">CBS 560.94</strain>
    </source>
</reference>